<feature type="transmembrane region" description="Helical" evidence="7">
    <location>
        <begin position="326"/>
        <end position="355"/>
    </location>
</feature>
<evidence type="ECO:0000256" key="5">
    <source>
        <dbReference type="ARBA" id="ARBA00022989"/>
    </source>
</evidence>
<keyword evidence="6 7" id="KW-0472">Membrane</keyword>
<reference evidence="9 10" key="1">
    <citation type="submission" date="2017-03" db="EMBL/GenBank/DDBJ databases">
        <authorList>
            <person name="Afonso C.L."/>
            <person name="Miller P.J."/>
            <person name="Scott M.A."/>
            <person name="Spackman E."/>
            <person name="Goraichik I."/>
            <person name="Dimitrov K.M."/>
            <person name="Suarez D.L."/>
            <person name="Swayne D.E."/>
        </authorList>
    </citation>
    <scope>NUCLEOTIDE SEQUENCE [LARGE SCALE GENOMIC DNA]</scope>
    <source>
        <strain evidence="9 10">CECT 7971</strain>
    </source>
</reference>
<feature type="transmembrane region" description="Helical" evidence="7">
    <location>
        <begin position="285"/>
        <end position="305"/>
    </location>
</feature>
<comment type="similarity">
    <text evidence="7">Belongs to the TRAP transporter large permease family.</text>
</comment>
<gene>
    <name evidence="9" type="primary">siaT_24</name>
    <name evidence="9" type="ORF">PAM7971_03595</name>
</gene>
<feature type="transmembrane region" description="Helical" evidence="7">
    <location>
        <begin position="176"/>
        <end position="201"/>
    </location>
</feature>
<feature type="transmembrane region" description="Helical" evidence="7">
    <location>
        <begin position="60"/>
        <end position="85"/>
    </location>
</feature>
<keyword evidence="4 7" id="KW-0812">Transmembrane</keyword>
<dbReference type="PIRSF" id="PIRSF006066">
    <property type="entry name" value="HI0050"/>
    <property type="match status" value="1"/>
</dbReference>
<evidence type="ECO:0000256" key="2">
    <source>
        <dbReference type="ARBA" id="ARBA00022475"/>
    </source>
</evidence>
<dbReference type="InterPro" id="IPR004681">
    <property type="entry name" value="TRAP_DctM"/>
</dbReference>
<dbReference type="InterPro" id="IPR010656">
    <property type="entry name" value="DctM"/>
</dbReference>
<keyword evidence="7" id="KW-0813">Transport</keyword>
<dbReference type="GO" id="GO:0005886">
    <property type="term" value="C:plasma membrane"/>
    <property type="evidence" value="ECO:0007669"/>
    <property type="project" value="UniProtKB-SubCell"/>
</dbReference>
<accession>A0A1Y5TMV4</accession>
<name>A0A1Y5TMV4_9RHOB</name>
<feature type="transmembrane region" description="Helical" evidence="7">
    <location>
        <begin position="143"/>
        <end position="164"/>
    </location>
</feature>
<comment type="function">
    <text evidence="7">Part of the tripartite ATP-independent periplasmic (TRAP) transport system.</text>
</comment>
<evidence type="ECO:0000256" key="7">
    <source>
        <dbReference type="RuleBase" id="RU369079"/>
    </source>
</evidence>
<dbReference type="STRING" id="658057.SAMN04488032_103280"/>
<dbReference type="PANTHER" id="PTHR33362:SF5">
    <property type="entry name" value="C4-DICARBOXYLATE TRAP TRANSPORTER LARGE PERMEASE PROTEIN DCTM"/>
    <property type="match status" value="1"/>
</dbReference>
<evidence type="ECO:0000256" key="1">
    <source>
        <dbReference type="ARBA" id="ARBA00004429"/>
    </source>
</evidence>
<sequence length="437" mass="46120">MIWWMTLSILGAILAGLFATGLPVAIAFLGTNIIGAWLFLGGTAGLDQLVRNASGAVSSFSLVPIPLFILMGELLFHCGLAFKAIEAVERLLNRLPARLACVTVVGGTAFSALSGSSIANTALLGSTLSQDMMKRGYSTTLSLGPAMATGGIAVLIPPSTLAVMLGSLSGISITQLLIGGIVPGFLMAAGFLLYVILVGVFDPSSAPRQDTAQVYTFRERYVPFLRDVVPLFGIFVAVIGGMLSGIATPTEAAALGAMAAFVATICYRKLTWDALRESLVETAKVSISILFIIVASTTFSQILSFSGATTGMLSLVKAVDPTPMTLILSMLLILLLMGCFIDQVSMMMITVPLFIPLAQSAGIDLVWLGLLMLVVIELGLLTPPFGILLMVMQGAVKTVPLLQIYKAALPFILIEILVLGLMILWPELTTFLPSLTR</sequence>
<evidence type="ECO:0000256" key="3">
    <source>
        <dbReference type="ARBA" id="ARBA00022519"/>
    </source>
</evidence>
<feature type="transmembrane region" description="Helical" evidence="7">
    <location>
        <begin position="97"/>
        <end position="123"/>
    </location>
</feature>
<evidence type="ECO:0000259" key="8">
    <source>
        <dbReference type="Pfam" id="PF06808"/>
    </source>
</evidence>
<protein>
    <recommendedName>
        <fullName evidence="7">TRAP transporter large permease protein</fullName>
    </recommendedName>
</protein>
<evidence type="ECO:0000256" key="4">
    <source>
        <dbReference type="ARBA" id="ARBA00022692"/>
    </source>
</evidence>
<comment type="caution">
    <text evidence="7">Lacks conserved residue(s) required for the propagation of feature annotation.</text>
</comment>
<dbReference type="Pfam" id="PF06808">
    <property type="entry name" value="DctM"/>
    <property type="match status" value="1"/>
</dbReference>
<dbReference type="AlphaFoldDB" id="A0A1Y5TMV4"/>
<proteinExistence type="inferred from homology"/>
<comment type="subcellular location">
    <subcellularLocation>
        <location evidence="1 7">Cell inner membrane</location>
        <topology evidence="1 7">Multi-pass membrane protein</topology>
    </subcellularLocation>
</comment>
<keyword evidence="10" id="KW-1185">Reference proteome</keyword>
<feature type="transmembrane region" description="Helical" evidence="7">
    <location>
        <begin position="7"/>
        <end position="40"/>
    </location>
</feature>
<comment type="subunit">
    <text evidence="7">The complex comprises the extracytoplasmic solute receptor protein and the two transmembrane proteins.</text>
</comment>
<keyword evidence="3 7" id="KW-0997">Cell inner membrane</keyword>
<keyword evidence="5 7" id="KW-1133">Transmembrane helix</keyword>
<evidence type="ECO:0000313" key="10">
    <source>
        <dbReference type="Proteomes" id="UP000193307"/>
    </source>
</evidence>
<dbReference type="NCBIfam" id="TIGR00786">
    <property type="entry name" value="dctM"/>
    <property type="match status" value="1"/>
</dbReference>
<dbReference type="Proteomes" id="UP000193307">
    <property type="component" value="Unassembled WGS sequence"/>
</dbReference>
<dbReference type="OrthoDB" id="9790209at2"/>
<dbReference type="PANTHER" id="PTHR33362">
    <property type="entry name" value="SIALIC ACID TRAP TRANSPORTER PERMEASE PROTEIN SIAT-RELATED"/>
    <property type="match status" value="1"/>
</dbReference>
<organism evidence="9 10">
    <name type="scientific">Pacificibacter marinus</name>
    <dbReference type="NCBI Taxonomy" id="658057"/>
    <lineage>
        <taxon>Bacteria</taxon>
        <taxon>Pseudomonadati</taxon>
        <taxon>Pseudomonadota</taxon>
        <taxon>Alphaproteobacteria</taxon>
        <taxon>Rhodobacterales</taxon>
        <taxon>Roseobacteraceae</taxon>
        <taxon>Pacificibacter</taxon>
    </lineage>
</organism>
<feature type="domain" description="TRAP C4-dicarboxylate transport system permease DctM subunit" evidence="8">
    <location>
        <begin position="13"/>
        <end position="428"/>
    </location>
</feature>
<feature type="transmembrane region" description="Helical" evidence="7">
    <location>
        <begin position="404"/>
        <end position="425"/>
    </location>
</feature>
<evidence type="ECO:0000313" key="9">
    <source>
        <dbReference type="EMBL" id="SLN67816.1"/>
    </source>
</evidence>
<dbReference type="GO" id="GO:0022857">
    <property type="term" value="F:transmembrane transporter activity"/>
    <property type="evidence" value="ECO:0007669"/>
    <property type="project" value="UniProtKB-UniRule"/>
</dbReference>
<feature type="transmembrane region" description="Helical" evidence="7">
    <location>
        <begin position="252"/>
        <end position="270"/>
    </location>
</feature>
<feature type="transmembrane region" description="Helical" evidence="7">
    <location>
        <begin position="367"/>
        <end position="392"/>
    </location>
</feature>
<dbReference type="EMBL" id="FWFW01000016">
    <property type="protein sequence ID" value="SLN67816.1"/>
    <property type="molecule type" value="Genomic_DNA"/>
</dbReference>
<keyword evidence="2" id="KW-1003">Cell membrane</keyword>
<evidence type="ECO:0000256" key="6">
    <source>
        <dbReference type="ARBA" id="ARBA00023136"/>
    </source>
</evidence>